<dbReference type="GO" id="GO:0008757">
    <property type="term" value="F:S-adenosylmethionine-dependent methyltransferase activity"/>
    <property type="evidence" value="ECO:0007669"/>
    <property type="project" value="InterPro"/>
</dbReference>
<dbReference type="AlphaFoldDB" id="A0AAW9NRY1"/>
<dbReference type="Gene3D" id="3.40.50.150">
    <property type="entry name" value="Vaccinia Virus protein VP39"/>
    <property type="match status" value="1"/>
</dbReference>
<keyword evidence="2 6" id="KW-0489">Methyltransferase</keyword>
<organism evidence="6 7">
    <name type="scientific">Metasolibacillus meyeri</name>
    <dbReference type="NCBI Taxonomy" id="1071052"/>
    <lineage>
        <taxon>Bacteria</taxon>
        <taxon>Bacillati</taxon>
        <taxon>Bacillota</taxon>
        <taxon>Bacilli</taxon>
        <taxon>Bacillales</taxon>
        <taxon>Caryophanaceae</taxon>
        <taxon>Metasolibacillus</taxon>
    </lineage>
</organism>
<comment type="caution">
    <text evidence="6">The sequence shown here is derived from an EMBL/GenBank/DDBJ whole genome shotgun (WGS) entry which is preliminary data.</text>
</comment>
<dbReference type="SUPFAM" id="SSF53335">
    <property type="entry name" value="S-adenosyl-L-methionine-dependent methyltransferases"/>
    <property type="match status" value="1"/>
</dbReference>
<dbReference type="PANTHER" id="PTHR44307">
    <property type="entry name" value="PHOSPHOETHANOLAMINE METHYLTRANSFERASE"/>
    <property type="match status" value="1"/>
</dbReference>
<evidence type="ECO:0000256" key="2">
    <source>
        <dbReference type="ARBA" id="ARBA00022603"/>
    </source>
</evidence>
<evidence type="ECO:0000256" key="1">
    <source>
        <dbReference type="ARBA" id="ARBA00005189"/>
    </source>
</evidence>
<evidence type="ECO:0000259" key="5">
    <source>
        <dbReference type="Pfam" id="PF08241"/>
    </source>
</evidence>
<dbReference type="CDD" id="cd02440">
    <property type="entry name" value="AdoMet_MTases"/>
    <property type="match status" value="1"/>
</dbReference>
<comment type="pathway">
    <text evidence="4">Phospholipid metabolism.</text>
</comment>
<dbReference type="Pfam" id="PF08241">
    <property type="entry name" value="Methyltransf_11"/>
    <property type="match status" value="1"/>
</dbReference>
<keyword evidence="3 6" id="KW-0808">Transferase</keyword>
<evidence type="ECO:0000313" key="7">
    <source>
        <dbReference type="Proteomes" id="UP001344888"/>
    </source>
</evidence>
<protein>
    <submittedName>
        <fullName evidence="6">Class I SAM-dependent methyltransferase</fullName>
        <ecNumber evidence="6">2.1.1.-</ecNumber>
    </submittedName>
</protein>
<feature type="domain" description="Methyltransferase type 11" evidence="5">
    <location>
        <begin position="45"/>
        <end position="139"/>
    </location>
</feature>
<evidence type="ECO:0000256" key="4">
    <source>
        <dbReference type="ARBA" id="ARBA00025707"/>
    </source>
</evidence>
<dbReference type="EC" id="2.1.1.-" evidence="6"/>
<sequence>MVIIQYSKYLDFLSKLGIGGAHPGGINLTKEIFKRENINKNSHILDVGCGTGQTAAYLAYKYGANVTGIDINPTMVAKAKKRMQKNHLPVQIIQVSAEKIPLPDHHFDFIISESVLSFVNKPRALKEVFRLLKNGGRFIAIEHTINQRLKEKEENEIKQFYGFDSLTMKKDWVALMKQAGFEHIRIQKNTSIDSVPDLHYSDDLELGFYEIMGKHFDILSRYEGKLGYRIYSCTK</sequence>
<dbReference type="RefSeq" id="WP_326122956.1">
    <property type="nucleotide sequence ID" value="NZ_JARSFG010000011.1"/>
</dbReference>
<accession>A0AAW9NRY1</accession>
<dbReference type="InterPro" id="IPR013216">
    <property type="entry name" value="Methyltransf_11"/>
</dbReference>
<evidence type="ECO:0000313" key="6">
    <source>
        <dbReference type="EMBL" id="MEC1178439.1"/>
    </source>
</evidence>
<proteinExistence type="predicted"/>
<evidence type="ECO:0000256" key="3">
    <source>
        <dbReference type="ARBA" id="ARBA00022679"/>
    </source>
</evidence>
<comment type="pathway">
    <text evidence="1">Lipid metabolism.</text>
</comment>
<reference evidence="6 7" key="1">
    <citation type="submission" date="2023-03" db="EMBL/GenBank/DDBJ databases">
        <title>Bacillus Genome Sequencing.</title>
        <authorList>
            <person name="Dunlap C."/>
        </authorList>
    </citation>
    <scope>NUCLEOTIDE SEQUENCE [LARGE SCALE GENOMIC DNA]</scope>
    <source>
        <strain evidence="6 7">B-59205</strain>
    </source>
</reference>
<dbReference type="PANTHER" id="PTHR44307:SF2">
    <property type="entry name" value="PHOSPHOETHANOLAMINE METHYLTRANSFERASE ISOFORM X1"/>
    <property type="match status" value="1"/>
</dbReference>
<dbReference type="EMBL" id="JARSFG010000011">
    <property type="protein sequence ID" value="MEC1178439.1"/>
    <property type="molecule type" value="Genomic_DNA"/>
</dbReference>
<name>A0AAW9NRY1_9BACL</name>
<dbReference type="GO" id="GO:0032259">
    <property type="term" value="P:methylation"/>
    <property type="evidence" value="ECO:0007669"/>
    <property type="project" value="UniProtKB-KW"/>
</dbReference>
<dbReference type="Proteomes" id="UP001344888">
    <property type="component" value="Unassembled WGS sequence"/>
</dbReference>
<dbReference type="InterPro" id="IPR029063">
    <property type="entry name" value="SAM-dependent_MTases_sf"/>
</dbReference>
<gene>
    <name evidence="6" type="ORF">P9B03_08095</name>
</gene>
<keyword evidence="7" id="KW-1185">Reference proteome</keyword>